<evidence type="ECO:0000259" key="7">
    <source>
        <dbReference type="PROSITE" id="PS51675"/>
    </source>
</evidence>
<evidence type="ECO:0000256" key="2">
    <source>
        <dbReference type="ARBA" id="ARBA00022603"/>
    </source>
</evidence>
<dbReference type="GO" id="GO:0005634">
    <property type="term" value="C:nucleus"/>
    <property type="evidence" value="ECO:0007669"/>
    <property type="project" value="TreeGrafter"/>
</dbReference>
<organism evidence="8">
    <name type="scientific">Spongospora subterranea</name>
    <dbReference type="NCBI Taxonomy" id="70186"/>
    <lineage>
        <taxon>Eukaryota</taxon>
        <taxon>Sar</taxon>
        <taxon>Rhizaria</taxon>
        <taxon>Endomyxa</taxon>
        <taxon>Phytomyxea</taxon>
        <taxon>Plasmodiophorida</taxon>
        <taxon>Plasmodiophoridae</taxon>
        <taxon>Spongospora</taxon>
    </lineage>
</organism>
<dbReference type="GO" id="GO:0002939">
    <property type="term" value="P:tRNA N1-guanine methylation"/>
    <property type="evidence" value="ECO:0007669"/>
    <property type="project" value="TreeGrafter"/>
</dbReference>
<evidence type="ECO:0000256" key="1">
    <source>
        <dbReference type="ARBA" id="ARBA00012797"/>
    </source>
</evidence>
<evidence type="ECO:0000313" key="8">
    <source>
        <dbReference type="EMBL" id="CRZ11302.1"/>
    </source>
</evidence>
<evidence type="ECO:0000256" key="3">
    <source>
        <dbReference type="ARBA" id="ARBA00022679"/>
    </source>
</evidence>
<dbReference type="InterPro" id="IPR028564">
    <property type="entry name" value="MT_TRM10-typ"/>
</dbReference>
<comment type="catalytic activity">
    <reaction evidence="5">
        <text>guanosine(9) in tRNA + S-adenosyl-L-methionine = N(1)-methylguanosine(9) in tRNA + S-adenosyl-L-homocysteine + H(+)</text>
        <dbReference type="Rhea" id="RHEA:43156"/>
        <dbReference type="Rhea" id="RHEA-COMP:10367"/>
        <dbReference type="Rhea" id="RHEA-COMP:10368"/>
        <dbReference type="ChEBI" id="CHEBI:15378"/>
        <dbReference type="ChEBI" id="CHEBI:57856"/>
        <dbReference type="ChEBI" id="CHEBI:59789"/>
        <dbReference type="ChEBI" id="CHEBI:73542"/>
        <dbReference type="ChEBI" id="CHEBI:74269"/>
        <dbReference type="EC" id="2.1.1.221"/>
    </reaction>
</comment>
<evidence type="ECO:0000256" key="5">
    <source>
        <dbReference type="ARBA" id="ARBA00048434"/>
    </source>
</evidence>
<dbReference type="PANTHER" id="PTHR13563:SF13">
    <property type="entry name" value="TRNA METHYLTRANSFERASE 10 HOMOLOG A"/>
    <property type="match status" value="1"/>
</dbReference>
<proteinExistence type="predicted"/>
<keyword evidence="4" id="KW-0949">S-adenosyl-L-methionine</keyword>
<accession>A0A0H5RCJ8</accession>
<dbReference type="InterPro" id="IPR007356">
    <property type="entry name" value="tRNA_m1G_MeTrfase_euk"/>
</dbReference>
<feature type="compositionally biased region" description="Basic residues" evidence="6">
    <location>
        <begin position="46"/>
        <end position="58"/>
    </location>
</feature>
<dbReference type="EMBL" id="HACM01010860">
    <property type="protein sequence ID" value="CRZ11302.1"/>
    <property type="molecule type" value="Transcribed_RNA"/>
</dbReference>
<dbReference type="InterPro" id="IPR038459">
    <property type="entry name" value="MT_TRM10-typ_sf"/>
</dbReference>
<evidence type="ECO:0000256" key="4">
    <source>
        <dbReference type="ARBA" id="ARBA00022691"/>
    </source>
</evidence>
<keyword evidence="3" id="KW-0808">Transferase</keyword>
<dbReference type="EC" id="2.1.1.221" evidence="1"/>
<feature type="compositionally biased region" description="Basic and acidic residues" evidence="6">
    <location>
        <begin position="60"/>
        <end position="71"/>
    </location>
</feature>
<dbReference type="Gene3D" id="3.40.1280.30">
    <property type="match status" value="1"/>
</dbReference>
<dbReference type="GO" id="GO:0052905">
    <property type="term" value="F:tRNA (guanosine(9)-N1)-methyltransferase activity"/>
    <property type="evidence" value="ECO:0007669"/>
    <property type="project" value="UniProtKB-EC"/>
</dbReference>
<feature type="region of interest" description="Disordered" evidence="6">
    <location>
        <begin position="45"/>
        <end position="74"/>
    </location>
</feature>
<dbReference type="AlphaFoldDB" id="A0A0H5RCJ8"/>
<sequence length="318" mass="36943">MDHCSEIDQVQDVLSNLVGYVEMRHQQTQERSRIAESLELEGLSKSGRKKAVKRKLRQLQHQERRKEERARVQKRSREKNAEIWQKRRQLIESGELTEEQVIADAVLQDSGRVAKVIRLQRDQKMEEAFHSNSTQRIIIDCEFDDVMTEKEVIAFRHQLRIAYGSNKRAEKPARLYYAGMSASTSKALGEESLSWLVHQSERSYLDQFEPSELVYLTADAEEMVDDLDPLKAYIIGGIVDHNRLKRICYDKARAQNICMRSLPIQAYLEGGSRRVLTVNQVSDILIQYSSCRDWKVAFERIIPPRKGFKTKQSDTIKT</sequence>
<evidence type="ECO:0000256" key="6">
    <source>
        <dbReference type="SAM" id="MobiDB-lite"/>
    </source>
</evidence>
<dbReference type="PANTHER" id="PTHR13563">
    <property type="entry name" value="TRNA (GUANINE-9-) METHYLTRANSFERASE"/>
    <property type="match status" value="1"/>
</dbReference>
<dbReference type="GO" id="GO:0000049">
    <property type="term" value="F:tRNA binding"/>
    <property type="evidence" value="ECO:0007669"/>
    <property type="project" value="TreeGrafter"/>
</dbReference>
<dbReference type="CDD" id="cd18089">
    <property type="entry name" value="SPOUT_Trm10-like"/>
    <property type="match status" value="1"/>
</dbReference>
<keyword evidence="2" id="KW-0489">Methyltransferase</keyword>
<feature type="domain" description="SAM-dependent MTase TRM10-type" evidence="7">
    <location>
        <begin position="121"/>
        <end position="309"/>
    </location>
</feature>
<dbReference type="PROSITE" id="PS51675">
    <property type="entry name" value="SAM_MT_TRM10"/>
    <property type="match status" value="1"/>
</dbReference>
<reference evidence="8" key="1">
    <citation type="submission" date="2015-04" db="EMBL/GenBank/DDBJ databases">
        <title>The genome sequence of the plant pathogenic Rhizarian Plasmodiophora brassicae reveals insights in its biotrophic life cycle and the origin of chitin synthesis.</title>
        <authorList>
            <person name="Schwelm A."/>
            <person name="Fogelqvist J."/>
            <person name="Knaust A."/>
            <person name="Julke S."/>
            <person name="Lilja T."/>
            <person name="Dhandapani V."/>
            <person name="Bonilla-Rosso G."/>
            <person name="Karlsson M."/>
            <person name="Shevchenko A."/>
            <person name="Choi S.R."/>
            <person name="Kim H.G."/>
            <person name="Park J.Y."/>
            <person name="Lim Y.P."/>
            <person name="Ludwig-Muller J."/>
            <person name="Dixelius C."/>
        </authorList>
    </citation>
    <scope>NUCLEOTIDE SEQUENCE</scope>
    <source>
        <tissue evidence="8">Potato root galls</tissue>
    </source>
</reference>
<protein>
    <recommendedName>
        <fullName evidence="1">tRNA (guanine(9)-N(1))-methyltransferase</fullName>
        <ecNumber evidence="1">2.1.1.221</ecNumber>
    </recommendedName>
</protein>
<name>A0A0H5RCJ8_9EUKA</name>